<dbReference type="Proteomes" id="UP001320420">
    <property type="component" value="Unassembled WGS sequence"/>
</dbReference>
<feature type="compositionally biased region" description="Basic and acidic residues" evidence="1">
    <location>
        <begin position="462"/>
        <end position="474"/>
    </location>
</feature>
<feature type="region of interest" description="Disordered" evidence="1">
    <location>
        <begin position="513"/>
        <end position="575"/>
    </location>
</feature>
<evidence type="ECO:0000256" key="1">
    <source>
        <dbReference type="SAM" id="MobiDB-lite"/>
    </source>
</evidence>
<sequence length="878" mass="97927">MESESKAAWAALGIAVAAMFIALAQALQQYFITGQLIRLCDSVVFGGLPGQGRRIWKMSQFRFRVMYRVPQIGLPPDLWPSSAAQSFSEMRMALPEHVGGLPDPSANCETGRLMAGFRNLSRLIKKSSGPREAGEVGIASWAAFCKTVYFSCHASIRYSFVEGDADRCPTDIPTVPMQMSLRDAIVMGLMVGMECTTASFDRGSVSMQGAAGTITSAQHPVLGPMIHFTPRDTSGRLGIRSTGNISKDWLWRVMGNCIVSRRQYNWRRRRWVEATRARINKPPASRHDEENDKPTAVAAAEGSSRSGGRGELGASDTPLGRMQQDGAWRLVTRDAIPLLKTNTWGSHRRRGPTDLMVEDAQPDFRPPVFSWELQNSPVGKGQPFYTRMSRKDLSLETLDVFGHDYELDKDDPRYVIIHRWVTKPEQDLLWRHTKVLRETKRMESGHIRPDNDSTAIAPVARGSKESHDATRESTKIYIPQSTHGEGQSTHEEEQSIHEEELFTHDEELFTHEDEQRMREEEDQYEWTNNSARSDSCLPASVQLDGESSKASSDGKADHPSGIRANSSSVPGTPASVLVFRDESEDRRVAEERALGANQDTLNPLKFRDKEVSLFASARPGNMSWFWLSQTDIIPGFWATPWRSISGLTPQTCIAAVAVFIEALSQRMGDTDGIQYLEYDTPYSVSVLSDTIDDMKRGTRTYPAYAFRSNGGIVCTGTYATISHKAFHLPIPAVDLLGPYQHQVNGAVEKSQGASEGHLVELMRLDAWLSLVGRMAEIRKGRGQLIMRTPALVQELMDHFKWRLFDADLTSESEREDLYERLGSAVIAWLTSEDLSEAEVLYAVVAALRTVKVGQAVLTGADTRMIIEILEKDVQVHLV</sequence>
<comment type="caution">
    <text evidence="2">The sequence shown here is derived from an EMBL/GenBank/DDBJ whole genome shotgun (WGS) entry which is preliminary data.</text>
</comment>
<gene>
    <name evidence="2" type="ORF">SLS62_008367</name>
</gene>
<protein>
    <submittedName>
        <fullName evidence="2">Uncharacterized protein</fullName>
    </submittedName>
</protein>
<feature type="region of interest" description="Disordered" evidence="1">
    <location>
        <begin position="441"/>
        <end position="497"/>
    </location>
</feature>
<keyword evidence="3" id="KW-1185">Reference proteome</keyword>
<organism evidence="2 3">
    <name type="scientific">Diatrype stigma</name>
    <dbReference type="NCBI Taxonomy" id="117547"/>
    <lineage>
        <taxon>Eukaryota</taxon>
        <taxon>Fungi</taxon>
        <taxon>Dikarya</taxon>
        <taxon>Ascomycota</taxon>
        <taxon>Pezizomycotina</taxon>
        <taxon>Sordariomycetes</taxon>
        <taxon>Xylariomycetidae</taxon>
        <taxon>Xylariales</taxon>
        <taxon>Diatrypaceae</taxon>
        <taxon>Diatrype</taxon>
    </lineage>
</organism>
<evidence type="ECO:0000313" key="2">
    <source>
        <dbReference type="EMBL" id="KAK7749186.1"/>
    </source>
</evidence>
<feature type="compositionally biased region" description="Basic and acidic residues" evidence="1">
    <location>
        <begin position="441"/>
        <end position="451"/>
    </location>
</feature>
<dbReference type="EMBL" id="JAKJXP020000077">
    <property type="protein sequence ID" value="KAK7749186.1"/>
    <property type="molecule type" value="Genomic_DNA"/>
</dbReference>
<proteinExistence type="predicted"/>
<dbReference type="AlphaFoldDB" id="A0AAN9UJT0"/>
<name>A0AAN9UJT0_9PEZI</name>
<feature type="region of interest" description="Disordered" evidence="1">
    <location>
        <begin position="280"/>
        <end position="323"/>
    </location>
</feature>
<reference evidence="2 3" key="1">
    <citation type="submission" date="2024-02" db="EMBL/GenBank/DDBJ databases">
        <title>De novo assembly and annotation of 12 fungi associated with fruit tree decline syndrome in Ontario, Canada.</title>
        <authorList>
            <person name="Sulman M."/>
            <person name="Ellouze W."/>
            <person name="Ilyukhin E."/>
        </authorList>
    </citation>
    <scope>NUCLEOTIDE SEQUENCE [LARGE SCALE GENOMIC DNA]</scope>
    <source>
        <strain evidence="2 3">M11/M66-122</strain>
    </source>
</reference>
<accession>A0AAN9UJT0</accession>
<feature type="compositionally biased region" description="Basic and acidic residues" evidence="1">
    <location>
        <begin position="488"/>
        <end position="497"/>
    </location>
</feature>
<evidence type="ECO:0000313" key="3">
    <source>
        <dbReference type="Proteomes" id="UP001320420"/>
    </source>
</evidence>